<reference evidence="1" key="1">
    <citation type="submission" date="2013-07" db="EMBL/GenBank/DDBJ databases">
        <title>Sub-species coevolution in mutualistic symbiosis.</title>
        <authorList>
            <person name="Murfin K."/>
            <person name="Klassen J."/>
            <person name="Lee M."/>
            <person name="Forst S."/>
            <person name="Stock P."/>
            <person name="Goodrich-Blair H."/>
        </authorList>
    </citation>
    <scope>NUCLEOTIDE SEQUENCE [LARGE SCALE GENOMIC DNA]</scope>
    <source>
        <strain evidence="1">Oregonense</strain>
    </source>
</reference>
<dbReference type="Pfam" id="PF09669">
    <property type="entry name" value="Phage_pRha"/>
    <property type="match status" value="1"/>
</dbReference>
<proteinExistence type="predicted"/>
<organism evidence="1">
    <name type="scientific">Xenorhabdus bovienii str. oregonense</name>
    <dbReference type="NCBI Taxonomy" id="1398202"/>
    <lineage>
        <taxon>Bacteria</taxon>
        <taxon>Pseudomonadati</taxon>
        <taxon>Pseudomonadota</taxon>
        <taxon>Gammaproteobacteria</taxon>
        <taxon>Enterobacterales</taxon>
        <taxon>Morganellaceae</taxon>
        <taxon>Xenorhabdus</taxon>
    </lineage>
</organism>
<dbReference type="HOGENOM" id="CLU_077107_0_0_6"/>
<accession>A0A077P2C4</accession>
<dbReference type="EMBL" id="CBSX010000069">
    <property type="protein sequence ID" value="CDH04944.1"/>
    <property type="molecule type" value="Genomic_DNA"/>
</dbReference>
<dbReference type="AlphaFoldDB" id="A0A077P2C4"/>
<evidence type="ECO:0000313" key="1">
    <source>
        <dbReference type="EMBL" id="CDH04944.1"/>
    </source>
</evidence>
<dbReference type="Proteomes" id="UP000028483">
    <property type="component" value="Unassembled WGS sequence"/>
</dbReference>
<name>A0A077P2C4_XENBV</name>
<sequence>MNCSFHKVETSKVATNEASKTLNLYEENNAMKILAPATQAVTMSSREIAELVNKNHKDVCRDIRVMLVGLYGGDEADYIRSANLRYDTNQGVICQQYDKNNPNGWEFLLDRRHTEILITGYDVQRRAAVIDRWFALESGSAQPQLSEMEMIAAIASNAACNEKRISAVEQKVEHMEQGTIPVGYQGYSYLQATYGLSNAKSKQLVMAWSVPHKKVPHVAPGGQVTQMSVVLEESFGEALHQMMKEAEQRGSWWYHPKMGRFSITGWKDAA</sequence>
<comment type="caution">
    <text evidence="1">The sequence shown here is derived from an EMBL/GenBank/DDBJ whole genome shotgun (WGS) entry which is preliminary data.</text>
</comment>
<protein>
    <submittedName>
        <fullName evidence="1">Uncharacterized protein</fullName>
    </submittedName>
</protein>
<dbReference type="InterPro" id="IPR014054">
    <property type="entry name" value="Phage_regulatory_Rha"/>
</dbReference>
<gene>
    <name evidence="1" type="ORF">XBO1_1600007</name>
</gene>